<accession>A0A1Y2HDR5</accession>
<dbReference type="InterPro" id="IPR013083">
    <property type="entry name" value="Znf_RING/FYVE/PHD"/>
</dbReference>
<dbReference type="InterPro" id="IPR001841">
    <property type="entry name" value="Znf_RING"/>
</dbReference>
<keyword evidence="6" id="KW-0813">Transport</keyword>
<dbReference type="SMART" id="SM00184">
    <property type="entry name" value="RING"/>
    <property type="match status" value="1"/>
</dbReference>
<dbReference type="EC" id="2.3.2.27" evidence="5"/>
<dbReference type="PROSITE" id="PS00518">
    <property type="entry name" value="ZF_RING_1"/>
    <property type="match status" value="1"/>
</dbReference>
<evidence type="ECO:0000256" key="5">
    <source>
        <dbReference type="ARBA" id="ARBA00012483"/>
    </source>
</evidence>
<evidence type="ECO:0000256" key="15">
    <source>
        <dbReference type="ARBA" id="ARBA00022989"/>
    </source>
</evidence>
<dbReference type="STRING" id="765915.A0A1Y2HDR5"/>
<dbReference type="PANTHER" id="PTHR23350:SF0">
    <property type="entry name" value="PEROXISOME BIOGENESIS FACTOR 10"/>
    <property type="match status" value="1"/>
</dbReference>
<dbReference type="OrthoDB" id="6270329at2759"/>
<evidence type="ECO:0000256" key="10">
    <source>
        <dbReference type="ARBA" id="ARBA00022723"/>
    </source>
</evidence>
<gene>
    <name evidence="22" type="ORF">BCR44DRAFT_120148</name>
</gene>
<feature type="transmembrane region" description="Helical" evidence="20">
    <location>
        <begin position="139"/>
        <end position="156"/>
    </location>
</feature>
<keyword evidence="23" id="KW-1185">Reference proteome</keyword>
<dbReference type="CDD" id="cd16527">
    <property type="entry name" value="RING-HC_PEX10"/>
    <property type="match status" value="1"/>
</dbReference>
<proteinExistence type="inferred from homology"/>
<keyword evidence="11 19" id="KW-0863">Zinc-finger</keyword>
<dbReference type="GO" id="GO:0016567">
    <property type="term" value="P:protein ubiquitination"/>
    <property type="evidence" value="ECO:0007669"/>
    <property type="project" value="UniProtKB-ARBA"/>
</dbReference>
<keyword evidence="15 20" id="KW-1133">Transmembrane helix</keyword>
<keyword evidence="16 20" id="KW-0472">Membrane</keyword>
<dbReference type="EMBL" id="MCFL01000052">
    <property type="protein sequence ID" value="ORZ32041.1"/>
    <property type="molecule type" value="Genomic_DNA"/>
</dbReference>
<keyword evidence="13" id="KW-0862">Zinc</keyword>
<organism evidence="22 23">
    <name type="scientific">Catenaria anguillulae PL171</name>
    <dbReference type="NCBI Taxonomy" id="765915"/>
    <lineage>
        <taxon>Eukaryota</taxon>
        <taxon>Fungi</taxon>
        <taxon>Fungi incertae sedis</taxon>
        <taxon>Blastocladiomycota</taxon>
        <taxon>Blastocladiomycetes</taxon>
        <taxon>Blastocladiales</taxon>
        <taxon>Catenariaceae</taxon>
        <taxon>Catenaria</taxon>
    </lineage>
</organism>
<evidence type="ECO:0000256" key="18">
    <source>
        <dbReference type="ARBA" id="ARBA00041230"/>
    </source>
</evidence>
<keyword evidence="9 20" id="KW-0812">Transmembrane</keyword>
<dbReference type="PROSITE" id="PS50089">
    <property type="entry name" value="ZF_RING_2"/>
    <property type="match status" value="1"/>
</dbReference>
<evidence type="ECO:0000256" key="7">
    <source>
        <dbReference type="ARBA" id="ARBA00022593"/>
    </source>
</evidence>
<evidence type="ECO:0000256" key="17">
    <source>
        <dbReference type="ARBA" id="ARBA00023140"/>
    </source>
</evidence>
<keyword evidence="8" id="KW-0808">Transferase</keyword>
<dbReference type="Proteomes" id="UP000193411">
    <property type="component" value="Unassembled WGS sequence"/>
</dbReference>
<evidence type="ECO:0000256" key="16">
    <source>
        <dbReference type="ARBA" id="ARBA00023136"/>
    </source>
</evidence>
<dbReference type="InterPro" id="IPR006845">
    <property type="entry name" value="Pex_N"/>
</dbReference>
<feature type="transmembrane region" description="Helical" evidence="20">
    <location>
        <begin position="177"/>
        <end position="199"/>
    </location>
</feature>
<comment type="subcellular location">
    <subcellularLocation>
        <location evidence="2">Peroxisome membrane</location>
        <topology evidence="2">Multi-pass membrane protein</topology>
    </subcellularLocation>
</comment>
<evidence type="ECO:0000256" key="6">
    <source>
        <dbReference type="ARBA" id="ARBA00022448"/>
    </source>
</evidence>
<sequence>MTTEQPTQPIHFPFATPPDMIRAAQKDDAYTHTVLAALQSVLAATLSPSTYASIDKFIPAAASALYLVFTTGRGAATLGEEYCDLAPVAANGHSPAKRWQRVLFVLAQVLSPPAFLAAVKRMPDTVRQRVPWIVNQVVVPAHLAVFYFTGAYYHLARRIAGIRSMAISKPSPDRLSFSYAPLGYMLLGKVAVTVAMAAYQAATLERLSAQTVSASTTSKLALAEPKLKEPLLNEEIEDTHGYDPDTSGDCVLCMGPRVVSTVAPCGHIFCWSCVGEWVLEKPECPLCRSPCAMRDLLCVDY</sequence>
<comment type="catalytic activity">
    <reaction evidence="1">
        <text>S-ubiquitinyl-[E2 ubiquitin-conjugating enzyme]-L-cysteine + [acceptor protein]-L-lysine = [E2 ubiquitin-conjugating enzyme]-L-cysteine + N(6)-ubiquitinyl-[acceptor protein]-L-lysine.</text>
        <dbReference type="EC" id="2.3.2.27"/>
    </reaction>
</comment>
<keyword evidence="14" id="KW-0653">Protein transport</keyword>
<dbReference type="Pfam" id="PF13639">
    <property type="entry name" value="zf-RING_2"/>
    <property type="match status" value="1"/>
</dbReference>
<dbReference type="GO" id="GO:0005778">
    <property type="term" value="C:peroxisomal membrane"/>
    <property type="evidence" value="ECO:0007669"/>
    <property type="project" value="UniProtKB-SubCell"/>
</dbReference>
<evidence type="ECO:0000256" key="11">
    <source>
        <dbReference type="ARBA" id="ARBA00022771"/>
    </source>
</evidence>
<dbReference type="GO" id="GO:0061630">
    <property type="term" value="F:ubiquitin protein ligase activity"/>
    <property type="evidence" value="ECO:0007669"/>
    <property type="project" value="UniProtKB-EC"/>
</dbReference>
<reference evidence="22 23" key="1">
    <citation type="submission" date="2016-07" db="EMBL/GenBank/DDBJ databases">
        <title>Pervasive Adenine N6-methylation of Active Genes in Fungi.</title>
        <authorList>
            <consortium name="DOE Joint Genome Institute"/>
            <person name="Mondo S.J."/>
            <person name="Dannebaum R.O."/>
            <person name="Kuo R.C."/>
            <person name="Labutti K."/>
            <person name="Haridas S."/>
            <person name="Kuo A."/>
            <person name="Salamov A."/>
            <person name="Ahrendt S.R."/>
            <person name="Lipzen A."/>
            <person name="Sullivan W."/>
            <person name="Andreopoulos W.B."/>
            <person name="Clum A."/>
            <person name="Lindquist E."/>
            <person name="Daum C."/>
            <person name="Ramamoorthy G.K."/>
            <person name="Gryganskyi A."/>
            <person name="Culley D."/>
            <person name="Magnuson J.K."/>
            <person name="James T.Y."/>
            <person name="O'Malley M.A."/>
            <person name="Stajich J.E."/>
            <person name="Spatafora J.W."/>
            <person name="Visel A."/>
            <person name="Grigoriev I.V."/>
        </authorList>
    </citation>
    <scope>NUCLEOTIDE SEQUENCE [LARGE SCALE GENOMIC DNA]</scope>
    <source>
        <strain evidence="22 23">PL171</strain>
    </source>
</reference>
<comment type="caution">
    <text evidence="22">The sequence shown here is derived from an EMBL/GenBank/DDBJ whole genome shotgun (WGS) entry which is preliminary data.</text>
</comment>
<evidence type="ECO:0000256" key="12">
    <source>
        <dbReference type="ARBA" id="ARBA00022786"/>
    </source>
</evidence>
<dbReference type="PANTHER" id="PTHR23350">
    <property type="entry name" value="PEROXISOME ASSEMBLY PROTEIN 10"/>
    <property type="match status" value="1"/>
</dbReference>
<comment type="pathway">
    <text evidence="3">Protein modification; protein ubiquitination.</text>
</comment>
<keyword evidence="17" id="KW-0576">Peroxisome</keyword>
<name>A0A1Y2HDR5_9FUNG</name>
<evidence type="ECO:0000259" key="21">
    <source>
        <dbReference type="PROSITE" id="PS50089"/>
    </source>
</evidence>
<dbReference type="GO" id="GO:0008270">
    <property type="term" value="F:zinc ion binding"/>
    <property type="evidence" value="ECO:0007669"/>
    <property type="project" value="UniProtKB-KW"/>
</dbReference>
<evidence type="ECO:0000256" key="8">
    <source>
        <dbReference type="ARBA" id="ARBA00022679"/>
    </source>
</evidence>
<comment type="similarity">
    <text evidence="4">Belongs to the pex2/pex10/pex12 family.</text>
</comment>
<evidence type="ECO:0000256" key="20">
    <source>
        <dbReference type="SAM" id="Phobius"/>
    </source>
</evidence>
<evidence type="ECO:0000256" key="9">
    <source>
        <dbReference type="ARBA" id="ARBA00022692"/>
    </source>
</evidence>
<keyword evidence="12" id="KW-0833">Ubl conjugation pathway</keyword>
<evidence type="ECO:0000256" key="19">
    <source>
        <dbReference type="PROSITE-ProRule" id="PRU00175"/>
    </source>
</evidence>
<protein>
    <recommendedName>
        <fullName evidence="5">RING-type E3 ubiquitin transferase</fullName>
        <ecNumber evidence="5">2.3.2.27</ecNumber>
    </recommendedName>
    <alternativeName>
        <fullName evidence="18">Peroxin-10</fullName>
    </alternativeName>
</protein>
<feature type="transmembrane region" description="Helical" evidence="20">
    <location>
        <begin position="102"/>
        <end position="119"/>
    </location>
</feature>
<evidence type="ECO:0000256" key="3">
    <source>
        <dbReference type="ARBA" id="ARBA00004906"/>
    </source>
</evidence>
<dbReference type="Gene3D" id="3.30.40.10">
    <property type="entry name" value="Zinc/RING finger domain, C3HC4 (zinc finger)"/>
    <property type="match status" value="1"/>
</dbReference>
<dbReference type="InterPro" id="IPR025654">
    <property type="entry name" value="PEX2/10"/>
</dbReference>
<dbReference type="InterPro" id="IPR017907">
    <property type="entry name" value="Znf_RING_CS"/>
</dbReference>
<keyword evidence="7" id="KW-0962">Peroxisome biogenesis</keyword>
<evidence type="ECO:0000313" key="22">
    <source>
        <dbReference type="EMBL" id="ORZ32041.1"/>
    </source>
</evidence>
<keyword evidence="10" id="KW-0479">Metal-binding</keyword>
<dbReference type="SUPFAM" id="SSF57850">
    <property type="entry name" value="RING/U-box"/>
    <property type="match status" value="1"/>
</dbReference>
<dbReference type="Pfam" id="PF04757">
    <property type="entry name" value="Pex2_Pex12"/>
    <property type="match status" value="1"/>
</dbReference>
<dbReference type="GO" id="GO:0016562">
    <property type="term" value="P:protein import into peroxisome matrix, receptor recycling"/>
    <property type="evidence" value="ECO:0007669"/>
    <property type="project" value="UniProtKB-ARBA"/>
</dbReference>
<evidence type="ECO:0000256" key="13">
    <source>
        <dbReference type="ARBA" id="ARBA00022833"/>
    </source>
</evidence>
<evidence type="ECO:0000313" key="23">
    <source>
        <dbReference type="Proteomes" id="UP000193411"/>
    </source>
</evidence>
<evidence type="ECO:0000256" key="2">
    <source>
        <dbReference type="ARBA" id="ARBA00004585"/>
    </source>
</evidence>
<evidence type="ECO:0000256" key="14">
    <source>
        <dbReference type="ARBA" id="ARBA00022927"/>
    </source>
</evidence>
<dbReference type="AlphaFoldDB" id="A0A1Y2HDR5"/>
<evidence type="ECO:0000256" key="4">
    <source>
        <dbReference type="ARBA" id="ARBA00008704"/>
    </source>
</evidence>
<evidence type="ECO:0000256" key="1">
    <source>
        <dbReference type="ARBA" id="ARBA00000900"/>
    </source>
</evidence>
<feature type="domain" description="RING-type" evidence="21">
    <location>
        <begin position="250"/>
        <end position="288"/>
    </location>
</feature>